<evidence type="ECO:0000259" key="1">
    <source>
        <dbReference type="Pfam" id="PF13472"/>
    </source>
</evidence>
<dbReference type="Gene3D" id="3.40.50.1110">
    <property type="entry name" value="SGNH hydrolase"/>
    <property type="match status" value="1"/>
</dbReference>
<dbReference type="CDD" id="cd00229">
    <property type="entry name" value="SGNH_hydrolase"/>
    <property type="match status" value="1"/>
</dbReference>
<gene>
    <name evidence="2" type="ORF">FEK34_25400</name>
</gene>
<protein>
    <submittedName>
        <fullName evidence="2">SGNH/GDSL hydrolase family protein</fullName>
    </submittedName>
</protein>
<dbReference type="InterPro" id="IPR013830">
    <property type="entry name" value="SGNH_hydro"/>
</dbReference>
<evidence type="ECO:0000313" key="2">
    <source>
        <dbReference type="EMBL" id="TLF74059.1"/>
    </source>
</evidence>
<name>A0A5R8NEG7_9NOCA</name>
<dbReference type="EMBL" id="VBUT01000011">
    <property type="protein sequence ID" value="TLF74059.1"/>
    <property type="molecule type" value="Genomic_DNA"/>
</dbReference>
<dbReference type="SUPFAM" id="SSF52266">
    <property type="entry name" value="SGNH hydrolase"/>
    <property type="match status" value="1"/>
</dbReference>
<evidence type="ECO:0000313" key="3">
    <source>
        <dbReference type="Proteomes" id="UP000306378"/>
    </source>
</evidence>
<dbReference type="InterPro" id="IPR036514">
    <property type="entry name" value="SGNH_hydro_sf"/>
</dbReference>
<sequence length="416" mass="44321">MTTKLLGPAPAADPDAVRLADLPGPAPVTRIISYCNGGMDGSVPGTNTTVNTQAGLRTAIRIPVTSTRWRIKMRNYGMTGVAKTGFTGKGIIVGRAARVTSGAGTTSRTGGFVGNTATTIVSGDFAIPGDGSWYTSPWVTNPANQFEAGVEYLIGIGYQTAASLAVQNTWGECFYWNNFSTALNPATSSGTIHGGIPLDFVVEYECTTTRSAWLWVGDSISEGVTGVRGTSGANIIPQPLWMSYPQMWAARNNALVLNMSLAGIQTHQFLTTVFPQFFSRMDLAAAQLDGAVIATGSNDFFATPYRTDAQFKDDLTALMTQIRSVIGDSAPIYLAAIIPRTDNLSGNTTRHNYRIFTNEWMASLPYGAAGFIDFDFVMRPSLNATALQVDMTTDLIHPSFKGSQLMAATVAGVVGL</sequence>
<comment type="caution">
    <text evidence="2">The sequence shown here is derived from an EMBL/GenBank/DDBJ whole genome shotgun (WGS) entry which is preliminary data.</text>
</comment>
<reference evidence="2 3" key="1">
    <citation type="submission" date="2019-05" db="EMBL/GenBank/DDBJ databases">
        <title>Genomes sequences of two Nocardia cyriacigeorgica environmental isolates, type strains Nocardia asteroides ATCC 19247 and Nocardia cyriacigeorgica DSM 44484.</title>
        <authorList>
            <person name="Vautrin F."/>
            <person name="Bergeron E."/>
            <person name="Dubost A."/>
            <person name="Abrouk D."/>
            <person name="Rodriguez Nava V."/>
            <person name="Pujic P."/>
        </authorList>
    </citation>
    <scope>NUCLEOTIDE SEQUENCE [LARGE SCALE GENOMIC DNA]</scope>
    <source>
        <strain evidence="2 3">EML 446</strain>
    </source>
</reference>
<dbReference type="Pfam" id="PF13472">
    <property type="entry name" value="Lipase_GDSL_2"/>
    <property type="match status" value="1"/>
</dbReference>
<organism evidence="2 3">
    <name type="scientific">Nocardia cyriacigeorgica</name>
    <dbReference type="NCBI Taxonomy" id="135487"/>
    <lineage>
        <taxon>Bacteria</taxon>
        <taxon>Bacillati</taxon>
        <taxon>Actinomycetota</taxon>
        <taxon>Actinomycetes</taxon>
        <taxon>Mycobacteriales</taxon>
        <taxon>Nocardiaceae</taxon>
        <taxon>Nocardia</taxon>
    </lineage>
</organism>
<accession>A0A5R8NEG7</accession>
<proteinExistence type="predicted"/>
<dbReference type="Proteomes" id="UP000306378">
    <property type="component" value="Unassembled WGS sequence"/>
</dbReference>
<feature type="domain" description="SGNH hydrolase-type esterase" evidence="1">
    <location>
        <begin position="216"/>
        <end position="405"/>
    </location>
</feature>
<dbReference type="GO" id="GO:0016787">
    <property type="term" value="F:hydrolase activity"/>
    <property type="evidence" value="ECO:0007669"/>
    <property type="project" value="UniProtKB-KW"/>
</dbReference>
<keyword evidence="2" id="KW-0378">Hydrolase</keyword>
<dbReference type="AlphaFoldDB" id="A0A5R8NEG7"/>